<evidence type="ECO:0000313" key="3">
    <source>
        <dbReference type="Proteomes" id="UP000005237"/>
    </source>
</evidence>
<evidence type="ECO:0000256" key="1">
    <source>
        <dbReference type="SAM" id="MobiDB-lite"/>
    </source>
</evidence>
<name>A0A8R1I6E9_CAEJA</name>
<dbReference type="Gene3D" id="2.30.29.30">
    <property type="entry name" value="Pleckstrin-homology domain (PH domain)/Phosphotyrosine-binding domain (PTB)"/>
    <property type="match status" value="1"/>
</dbReference>
<reference evidence="2" key="2">
    <citation type="submission" date="2022-06" db="UniProtKB">
        <authorList>
            <consortium name="EnsemblMetazoa"/>
        </authorList>
    </citation>
    <scope>IDENTIFICATION</scope>
    <source>
        <strain evidence="2">DF5081</strain>
    </source>
</reference>
<dbReference type="Proteomes" id="UP000005237">
    <property type="component" value="Unassembled WGS sequence"/>
</dbReference>
<dbReference type="InterPro" id="IPR011993">
    <property type="entry name" value="PH-like_dom_sf"/>
</dbReference>
<feature type="compositionally biased region" description="Basic and acidic residues" evidence="1">
    <location>
        <begin position="915"/>
        <end position="934"/>
    </location>
</feature>
<evidence type="ECO:0008006" key="4">
    <source>
        <dbReference type="Google" id="ProtNLM"/>
    </source>
</evidence>
<feature type="region of interest" description="Disordered" evidence="1">
    <location>
        <begin position="692"/>
        <end position="714"/>
    </location>
</feature>
<dbReference type="EnsemblMetazoa" id="CJA15673b.1">
    <property type="protein sequence ID" value="CJA15673b.1"/>
    <property type="gene ID" value="WBGene00134877"/>
</dbReference>
<feature type="compositionally biased region" description="Polar residues" evidence="1">
    <location>
        <begin position="807"/>
        <end position="816"/>
    </location>
</feature>
<feature type="compositionally biased region" description="Low complexity" evidence="1">
    <location>
        <begin position="944"/>
        <end position="955"/>
    </location>
</feature>
<organism evidence="2 3">
    <name type="scientific">Caenorhabditis japonica</name>
    <dbReference type="NCBI Taxonomy" id="281687"/>
    <lineage>
        <taxon>Eukaryota</taxon>
        <taxon>Metazoa</taxon>
        <taxon>Ecdysozoa</taxon>
        <taxon>Nematoda</taxon>
        <taxon>Chromadorea</taxon>
        <taxon>Rhabditida</taxon>
        <taxon>Rhabditina</taxon>
        <taxon>Rhabditomorpha</taxon>
        <taxon>Rhabditoidea</taxon>
        <taxon>Rhabditidae</taxon>
        <taxon>Peloderinae</taxon>
        <taxon>Caenorhabditis</taxon>
    </lineage>
</organism>
<feature type="compositionally biased region" description="Basic and acidic residues" evidence="1">
    <location>
        <begin position="92"/>
        <end position="101"/>
    </location>
</feature>
<dbReference type="PANTHER" id="PTHR48232:SF1">
    <property type="entry name" value="IRS-TYPE PTB DOMAIN-CONTAINING PROTEIN"/>
    <property type="match status" value="1"/>
</dbReference>
<evidence type="ECO:0000313" key="2">
    <source>
        <dbReference type="EnsemblMetazoa" id="CJA15673b.1"/>
    </source>
</evidence>
<reference evidence="3" key="1">
    <citation type="submission" date="2010-08" db="EMBL/GenBank/DDBJ databases">
        <authorList>
            <consortium name="Caenorhabditis japonica Sequencing Consortium"/>
            <person name="Wilson R.K."/>
        </authorList>
    </citation>
    <scope>NUCLEOTIDE SEQUENCE [LARGE SCALE GENOMIC DNA]</scope>
    <source>
        <strain evidence="3">DF5081</strain>
    </source>
</reference>
<protein>
    <recommendedName>
        <fullName evidence="4">Insulin receptor substrate 1</fullName>
    </recommendedName>
</protein>
<feature type="region of interest" description="Disordered" evidence="1">
    <location>
        <begin position="769"/>
        <end position="831"/>
    </location>
</feature>
<accession>A0A8R1I6E9</accession>
<sequence length="1107" mass="124885">MIKLAPTRKSCLVKTVSFSETVSEQTLPAVPPPVRPRPTDEGDYVERSVNHEDGRQPRMRLRAPYFNSASDISRMNHETRQGARLTKPLSPEQERESEKKQAKYNKFGKVVLCVDDLPEDQDGDEFEYIGVYKCGNCTVGFAPVKKKKLMFVTLTERALNLHDSEKAYRCGKAAKRVIDLAIAFNAHGDHFDAKMKKCLCLMTPDETICMRPEGGIATIEGWRRALVKAIHEARRSKMDRIPRPEDIFDAVYDIIVCPNMKNEPKYQDSRKEHGFTNISNVIQELMGRRRLCLYPNTLAICGIYIEPTCYGLPAAGFPCFRASNMFILERSTIAFYGHCDNYFYIRIGKGSPYRGYEILFSVESAEVCKEISSRLNFLAERDIENRKVEMSSDLHGMESLSVPSPLSHRTKYSLDSPILTAKDRRLLLARDCLSFASIEKDDSAPSSPFANYCRPRGSLGNFQVDYLSRLEQPRGSIHSLGNIPVERPRVPTFNQPHQKFVKEEPGLKDALTEHFNSIHKKHSTQSERGAIMLAEHERKMSDAHPLSTKIVIKSLKESEEPVKPKVPPLKFNTNKPSGELLHKLQLEKERMERARKNTYDSNTNNPDGTLQEIKKDSYANIRSKTNPPELSLPSRIINSDDYTFMKPGEWMTGKVESTEDVMGSKDSCHSSVKNFPNTHIKGMPHLSCHMQDRSQSFGAKSPGPSNLPPTVNLPNSERKISAITQNQACKLEAPDNDPRKRAFSLGSRNFFNSSMIGLNDFRRLVSKRHRTSSPQHVSASGLSINSSNPSHSSGSLLNSAEHLEYGRTSSIGSGRNSPSKKSTGKDKKKSEDDLISIDFSNLGKKHSMSDARRYPFKAGSAGQAFTDLERERKEEEEKQRRDRERRAMTLKLNEEREAREASERKREKDRRHHEKKECKEKDKEFEKEKFRPKADSGIADCTPSSSFSSISNQRSGKNGDYVYADPEGLKFMAGIKKIKEEQDEQKPIAQTICSASSTSIVTVVAANDKNTILEADNNQKRNVQTVAKGMVAADLDEKTFLGADLNRKTSVSAVVCEDKEEGQTETESRPDSVDKCNINIPVVRKQSSSGSSLMSPFRRLKFLSFRK</sequence>
<feature type="region of interest" description="Disordered" evidence="1">
    <location>
        <begin position="844"/>
        <end position="959"/>
    </location>
</feature>
<feature type="compositionally biased region" description="Low complexity" evidence="1">
    <location>
        <begin position="778"/>
        <end position="799"/>
    </location>
</feature>
<feature type="region of interest" description="Disordered" evidence="1">
    <location>
        <begin position="21"/>
        <end position="101"/>
    </location>
</feature>
<proteinExistence type="predicted"/>
<dbReference type="PANTHER" id="PTHR48232">
    <property type="entry name" value="INSULIN RECEPTOR SUBSTRATE HOMOLOG"/>
    <property type="match status" value="1"/>
</dbReference>
<feature type="compositionally biased region" description="Basic and acidic residues" evidence="1">
    <location>
        <begin position="37"/>
        <end position="56"/>
    </location>
</feature>
<keyword evidence="3" id="KW-1185">Reference proteome</keyword>
<feature type="compositionally biased region" description="Polar residues" evidence="1">
    <location>
        <begin position="599"/>
        <end position="608"/>
    </location>
</feature>
<feature type="region of interest" description="Disordered" evidence="1">
    <location>
        <begin position="595"/>
        <end position="631"/>
    </location>
</feature>
<dbReference type="AlphaFoldDB" id="A0A8R1I6E9"/>
<feature type="compositionally biased region" description="Basic and acidic residues" evidence="1">
    <location>
        <begin position="867"/>
        <end position="906"/>
    </location>
</feature>